<dbReference type="InterPro" id="IPR012337">
    <property type="entry name" value="RNaseH-like_sf"/>
</dbReference>
<protein>
    <submittedName>
        <fullName evidence="1">Uncharacterized protein</fullName>
    </submittedName>
</protein>
<reference evidence="1" key="1">
    <citation type="submission" date="2020-04" db="EMBL/GenBank/DDBJ databases">
        <authorList>
            <person name="Chiriac C."/>
            <person name="Salcher M."/>
            <person name="Ghai R."/>
            <person name="Kavagutti S V."/>
        </authorList>
    </citation>
    <scope>NUCLEOTIDE SEQUENCE</scope>
</reference>
<gene>
    <name evidence="1" type="ORF">UFOVP115_68</name>
</gene>
<accession>A0A6J5L9S7</accession>
<dbReference type="SUPFAM" id="SSF53098">
    <property type="entry name" value="Ribonuclease H-like"/>
    <property type="match status" value="1"/>
</dbReference>
<dbReference type="Gene3D" id="3.30.420.10">
    <property type="entry name" value="Ribonuclease H-like superfamily/Ribonuclease H"/>
    <property type="match status" value="1"/>
</dbReference>
<dbReference type="InterPro" id="IPR036397">
    <property type="entry name" value="RNaseH_sf"/>
</dbReference>
<evidence type="ECO:0000313" key="1">
    <source>
        <dbReference type="EMBL" id="CAB4129630.1"/>
    </source>
</evidence>
<organism evidence="1">
    <name type="scientific">uncultured Caudovirales phage</name>
    <dbReference type="NCBI Taxonomy" id="2100421"/>
    <lineage>
        <taxon>Viruses</taxon>
        <taxon>Duplodnaviria</taxon>
        <taxon>Heunggongvirae</taxon>
        <taxon>Uroviricota</taxon>
        <taxon>Caudoviricetes</taxon>
        <taxon>Peduoviridae</taxon>
        <taxon>Maltschvirus</taxon>
        <taxon>Maltschvirus maltsch</taxon>
    </lineage>
</organism>
<proteinExistence type="predicted"/>
<name>A0A6J5L9S7_9CAUD</name>
<sequence>MVAKKGPKVFGNPLTTDVKRIAIGIDQSYSGFGITVMDMDSDDYHTTVFKGEGLGVERLVDIHHKLERIITDATLKLPFPSEVKVAMEGYAFGSQMANMAGELGAVVKMTLYGLFQKHHGKYPYIIPPTVLKKYVTGKGNGVQKNQILLQVYKNWGVEFNDDNAADSYSLAHLVAGKGKLAHQREIYQNIQDPKYREK</sequence>
<dbReference type="GO" id="GO:0003676">
    <property type="term" value="F:nucleic acid binding"/>
    <property type="evidence" value="ECO:0007669"/>
    <property type="project" value="InterPro"/>
</dbReference>
<dbReference type="EMBL" id="LR796236">
    <property type="protein sequence ID" value="CAB4129630.1"/>
    <property type="molecule type" value="Genomic_DNA"/>
</dbReference>